<proteinExistence type="predicted"/>
<gene>
    <name evidence="2" type="ORF">PoB_005327400</name>
</gene>
<evidence type="ECO:0000256" key="1">
    <source>
        <dbReference type="SAM" id="MobiDB-lite"/>
    </source>
</evidence>
<reference evidence="2 3" key="1">
    <citation type="journal article" date="2021" name="Elife">
        <title>Chloroplast acquisition without the gene transfer in kleptoplastic sea slugs, Plakobranchus ocellatus.</title>
        <authorList>
            <person name="Maeda T."/>
            <person name="Takahashi S."/>
            <person name="Yoshida T."/>
            <person name="Shimamura S."/>
            <person name="Takaki Y."/>
            <person name="Nagai Y."/>
            <person name="Toyoda A."/>
            <person name="Suzuki Y."/>
            <person name="Arimoto A."/>
            <person name="Ishii H."/>
            <person name="Satoh N."/>
            <person name="Nishiyama T."/>
            <person name="Hasebe M."/>
            <person name="Maruyama T."/>
            <person name="Minagawa J."/>
            <person name="Obokata J."/>
            <person name="Shigenobu S."/>
        </authorList>
    </citation>
    <scope>NUCLEOTIDE SEQUENCE [LARGE SCALE GENOMIC DNA]</scope>
</reference>
<keyword evidence="3" id="KW-1185">Reference proteome</keyword>
<feature type="compositionally biased region" description="Basic and acidic residues" evidence="1">
    <location>
        <begin position="108"/>
        <end position="125"/>
    </location>
</feature>
<comment type="caution">
    <text evidence="2">The sequence shown here is derived from an EMBL/GenBank/DDBJ whole genome shotgun (WGS) entry which is preliminary data.</text>
</comment>
<dbReference type="Proteomes" id="UP000735302">
    <property type="component" value="Unassembled WGS sequence"/>
</dbReference>
<accession>A0AAV4C6S1</accession>
<feature type="region of interest" description="Disordered" evidence="1">
    <location>
        <begin position="74"/>
        <end position="136"/>
    </location>
</feature>
<name>A0AAV4C6S1_9GAST</name>
<organism evidence="2 3">
    <name type="scientific">Plakobranchus ocellatus</name>
    <dbReference type="NCBI Taxonomy" id="259542"/>
    <lineage>
        <taxon>Eukaryota</taxon>
        <taxon>Metazoa</taxon>
        <taxon>Spiralia</taxon>
        <taxon>Lophotrochozoa</taxon>
        <taxon>Mollusca</taxon>
        <taxon>Gastropoda</taxon>
        <taxon>Heterobranchia</taxon>
        <taxon>Euthyneura</taxon>
        <taxon>Panpulmonata</taxon>
        <taxon>Sacoglossa</taxon>
        <taxon>Placobranchoidea</taxon>
        <taxon>Plakobranchidae</taxon>
        <taxon>Plakobranchus</taxon>
    </lineage>
</organism>
<dbReference type="EMBL" id="BLXT01005858">
    <property type="protein sequence ID" value="GFO26769.1"/>
    <property type="molecule type" value="Genomic_DNA"/>
</dbReference>
<protein>
    <submittedName>
        <fullName evidence="2">Uncharacterized protein</fullName>
    </submittedName>
</protein>
<evidence type="ECO:0000313" key="2">
    <source>
        <dbReference type="EMBL" id="GFO26769.1"/>
    </source>
</evidence>
<sequence length="136" mass="16315">MKRNKAKTDDEIEERNEVFHVMLCTCQSFKFLEFLIFYTDEQQRLCHVLQTSFIRSEEDQRRVLLALESPVLSPEEWKRNRSRPKDSTYSKERKPRRLSDNTYLSFRSEGKRESQQKVAKDHTGFQEDYPSTAETK</sequence>
<dbReference type="AlphaFoldDB" id="A0AAV4C6S1"/>
<feature type="compositionally biased region" description="Basic and acidic residues" evidence="1">
    <location>
        <begin position="75"/>
        <end position="92"/>
    </location>
</feature>
<evidence type="ECO:0000313" key="3">
    <source>
        <dbReference type="Proteomes" id="UP000735302"/>
    </source>
</evidence>